<evidence type="ECO:0000313" key="3">
    <source>
        <dbReference type="EMBL" id="EJK56318.1"/>
    </source>
</evidence>
<dbReference type="Pfam" id="PF20699">
    <property type="entry name" value="DUF6820"/>
    <property type="match status" value="1"/>
</dbReference>
<reference evidence="3 4" key="1">
    <citation type="journal article" date="2012" name="Genome Biol.">
        <title>Genome and low-iron response of an oceanic diatom adapted to chronic iron limitation.</title>
        <authorList>
            <person name="Lommer M."/>
            <person name="Specht M."/>
            <person name="Roy A.S."/>
            <person name="Kraemer L."/>
            <person name="Andreson R."/>
            <person name="Gutowska M.A."/>
            <person name="Wolf J."/>
            <person name="Bergner S.V."/>
            <person name="Schilhabel M.B."/>
            <person name="Klostermeier U.C."/>
            <person name="Beiko R.G."/>
            <person name="Rosenstiel P."/>
            <person name="Hippler M."/>
            <person name="Laroche J."/>
        </authorList>
    </citation>
    <scope>NUCLEOTIDE SEQUENCE [LARGE SCALE GENOMIC DNA]</scope>
    <source>
        <strain evidence="3 4">CCMP1005</strain>
    </source>
</reference>
<dbReference type="EMBL" id="AGNL01031858">
    <property type="protein sequence ID" value="EJK56318.1"/>
    <property type="molecule type" value="Genomic_DNA"/>
</dbReference>
<keyword evidence="4" id="KW-1185">Reference proteome</keyword>
<evidence type="ECO:0000256" key="1">
    <source>
        <dbReference type="SAM" id="MobiDB-lite"/>
    </source>
</evidence>
<accession>K0RRB5</accession>
<comment type="caution">
    <text evidence="3">The sequence shown here is derived from an EMBL/GenBank/DDBJ whole genome shotgun (WGS) entry which is preliminary data.</text>
</comment>
<feature type="domain" description="DUF6820" evidence="2">
    <location>
        <begin position="61"/>
        <end position="84"/>
    </location>
</feature>
<dbReference type="AlphaFoldDB" id="K0RRB5"/>
<feature type="region of interest" description="Disordered" evidence="1">
    <location>
        <begin position="1"/>
        <end position="29"/>
    </location>
</feature>
<feature type="non-terminal residue" evidence="3">
    <location>
        <position position="1"/>
    </location>
</feature>
<dbReference type="InterPro" id="IPR049223">
    <property type="entry name" value="DUF6820"/>
</dbReference>
<gene>
    <name evidence="3" type="ORF">THAOC_23828</name>
</gene>
<proteinExistence type="predicted"/>
<dbReference type="Proteomes" id="UP000266841">
    <property type="component" value="Unassembled WGS sequence"/>
</dbReference>
<protein>
    <recommendedName>
        <fullName evidence="2">DUF6820 domain-containing protein</fullName>
    </recommendedName>
</protein>
<sequence>PNSDGRPTNRGAAEEPLRSPAQISGRKEVQMVPDGHVAPLQGLSMIPYLTSVAAAPGLPRLSEFAVAPARLIDNDDRRAIGIALCTAAALHRGCIGDE</sequence>
<evidence type="ECO:0000259" key="2">
    <source>
        <dbReference type="Pfam" id="PF20699"/>
    </source>
</evidence>
<organism evidence="3 4">
    <name type="scientific">Thalassiosira oceanica</name>
    <name type="common">Marine diatom</name>
    <dbReference type="NCBI Taxonomy" id="159749"/>
    <lineage>
        <taxon>Eukaryota</taxon>
        <taxon>Sar</taxon>
        <taxon>Stramenopiles</taxon>
        <taxon>Ochrophyta</taxon>
        <taxon>Bacillariophyta</taxon>
        <taxon>Coscinodiscophyceae</taxon>
        <taxon>Thalassiosirophycidae</taxon>
        <taxon>Thalassiosirales</taxon>
        <taxon>Thalassiosiraceae</taxon>
        <taxon>Thalassiosira</taxon>
    </lineage>
</organism>
<evidence type="ECO:0000313" key="4">
    <source>
        <dbReference type="Proteomes" id="UP000266841"/>
    </source>
</evidence>
<name>K0RRB5_THAOC</name>